<dbReference type="eggNOG" id="COG4961">
    <property type="taxonomic scope" value="Bacteria"/>
</dbReference>
<keyword evidence="1" id="KW-0472">Membrane</keyword>
<evidence type="ECO:0000313" key="3">
    <source>
        <dbReference type="Proteomes" id="UP000007753"/>
    </source>
</evidence>
<reference evidence="2 3" key="1">
    <citation type="journal article" date="2010" name="J. Bacteriol.">
        <title>Complete genome sequence of the representative gamma-hexachlorocyclohexane-degrading bacterium Sphingobium japonicum UT26.</title>
        <authorList>
            <person name="Nagata Y."/>
            <person name="Ohtsubo Y."/>
            <person name="Endo R."/>
            <person name="Ichikawa N."/>
            <person name="Ankai A."/>
            <person name="Oguchi A."/>
            <person name="Fukui S."/>
            <person name="Fujita N."/>
            <person name="Tsuda M."/>
        </authorList>
    </citation>
    <scope>NUCLEOTIDE SEQUENCE [LARGE SCALE GENOMIC DNA]</scope>
    <source>
        <strain evidence="3">DSM 16413 / CCM 7287 / MTCC 6362 / UT26 / NBRC 101211 / UT26S</strain>
    </source>
</reference>
<protein>
    <submittedName>
        <fullName evidence="2">Tight adherence protein TadE</fullName>
    </submittedName>
</protein>
<accession>D4Z103</accession>
<keyword evidence="1" id="KW-1133">Transmembrane helix</keyword>
<evidence type="ECO:0000256" key="1">
    <source>
        <dbReference type="SAM" id="Phobius"/>
    </source>
</evidence>
<dbReference type="Proteomes" id="UP000007753">
    <property type="component" value="Chromosome 1"/>
</dbReference>
<dbReference type="RefSeq" id="WP_013039829.1">
    <property type="nucleotide sequence ID" value="NC_014006.1"/>
</dbReference>
<gene>
    <name evidence="2" type="ordered locus">SJA_C1-14510</name>
</gene>
<dbReference type="GeneID" id="29273068"/>
<feature type="transmembrane region" description="Helical" evidence="1">
    <location>
        <begin position="21"/>
        <end position="42"/>
    </location>
</feature>
<keyword evidence="1" id="KW-0812">Transmembrane</keyword>
<dbReference type="AlphaFoldDB" id="D4Z103"/>
<dbReference type="KEGG" id="sjp:SJA_C1-14510"/>
<dbReference type="HOGENOM" id="CLU_105422_0_0_5"/>
<dbReference type="EMBL" id="AP010803">
    <property type="protein sequence ID" value="BAI96285.1"/>
    <property type="molecule type" value="Genomic_DNA"/>
</dbReference>
<dbReference type="STRING" id="452662.SJA_C1-14510"/>
<sequence>MTFRNSKAMKMLASLGGDRRGLALIEFAYMAPIMLLLMVGGAELANYSITSMRISALALQVADNASRIGEGDPMAKKKVSEAQINDLLQGALAQGGNLNVNSTYVEKQSGGSSTIKNKARIIISSLEPDPDAGHVDRNYIHWQRCFGLARDFTPQYGVQGNDNLIGMGPTDRQVYAPPGAGVIFVELYYRYEPIFPVAQLESIGLPSYRTINAVAAMVVRDDRDYSQLYNTESVTPATC</sequence>
<proteinExistence type="predicted"/>
<organism evidence="2 3">
    <name type="scientific">Sphingobium indicum (strain DSM 16413 / CCM 7287 / MTCC 6362 / UT26 / NBRC 101211 / UT26S)</name>
    <name type="common">Sphingobium japonicum</name>
    <dbReference type="NCBI Taxonomy" id="452662"/>
    <lineage>
        <taxon>Bacteria</taxon>
        <taxon>Pseudomonadati</taxon>
        <taxon>Pseudomonadota</taxon>
        <taxon>Alphaproteobacteria</taxon>
        <taxon>Sphingomonadales</taxon>
        <taxon>Sphingomonadaceae</taxon>
        <taxon>Sphingobium</taxon>
    </lineage>
</organism>
<keyword evidence="3" id="KW-1185">Reference proteome</keyword>
<evidence type="ECO:0000313" key="2">
    <source>
        <dbReference type="EMBL" id="BAI96285.1"/>
    </source>
</evidence>
<name>D4Z103_SPHIU</name>